<evidence type="ECO:0000313" key="2">
    <source>
        <dbReference type="EMBL" id="KDQ13356.1"/>
    </source>
</evidence>
<dbReference type="HOGENOM" id="CLU_047849_1_1_1"/>
<dbReference type="PANTHER" id="PTHR34826:SF2">
    <property type="entry name" value="UPF0590 PROTEIN C409.17C"/>
    <property type="match status" value="1"/>
</dbReference>
<accession>A0A067MP65</accession>
<feature type="domain" description="Domain of unknown function at the cortex 1" evidence="1">
    <location>
        <begin position="4"/>
        <end position="268"/>
    </location>
</feature>
<dbReference type="AlphaFoldDB" id="A0A067MP65"/>
<dbReference type="STRING" id="930990.A0A067MP65"/>
<dbReference type="EMBL" id="KL198044">
    <property type="protein sequence ID" value="KDQ13356.1"/>
    <property type="molecule type" value="Genomic_DNA"/>
</dbReference>
<evidence type="ECO:0000259" key="1">
    <source>
        <dbReference type="Pfam" id="PF08588"/>
    </source>
</evidence>
<name>A0A067MP65_BOTB1</name>
<proteinExistence type="predicted"/>
<protein>
    <recommendedName>
        <fullName evidence="1">Domain of unknown function at the cortex 1 domain-containing protein</fullName>
    </recommendedName>
</protein>
<dbReference type="Pfam" id="PF08588">
    <property type="entry name" value="Duc1"/>
    <property type="match status" value="1"/>
</dbReference>
<dbReference type="InParanoid" id="A0A067MP65"/>
<dbReference type="OrthoDB" id="2119945at2759"/>
<keyword evidence="3" id="KW-1185">Reference proteome</keyword>
<reference evidence="3" key="1">
    <citation type="journal article" date="2014" name="Proc. Natl. Acad. Sci. U.S.A.">
        <title>Extensive sampling of basidiomycete genomes demonstrates inadequacy of the white-rot/brown-rot paradigm for wood decay fungi.</title>
        <authorList>
            <person name="Riley R."/>
            <person name="Salamov A.A."/>
            <person name="Brown D.W."/>
            <person name="Nagy L.G."/>
            <person name="Floudas D."/>
            <person name="Held B.W."/>
            <person name="Levasseur A."/>
            <person name="Lombard V."/>
            <person name="Morin E."/>
            <person name="Otillar R."/>
            <person name="Lindquist E.A."/>
            <person name="Sun H."/>
            <person name="LaButti K.M."/>
            <person name="Schmutz J."/>
            <person name="Jabbour D."/>
            <person name="Luo H."/>
            <person name="Baker S.E."/>
            <person name="Pisabarro A.G."/>
            <person name="Walton J.D."/>
            <person name="Blanchette R.A."/>
            <person name="Henrissat B."/>
            <person name="Martin F."/>
            <person name="Cullen D."/>
            <person name="Hibbett D.S."/>
            <person name="Grigoriev I.V."/>
        </authorList>
    </citation>
    <scope>NUCLEOTIDE SEQUENCE [LARGE SCALE GENOMIC DNA]</scope>
    <source>
        <strain evidence="3">FD-172 SS1</strain>
    </source>
</reference>
<organism evidence="2 3">
    <name type="scientific">Botryobasidium botryosum (strain FD-172 SS1)</name>
    <dbReference type="NCBI Taxonomy" id="930990"/>
    <lineage>
        <taxon>Eukaryota</taxon>
        <taxon>Fungi</taxon>
        <taxon>Dikarya</taxon>
        <taxon>Basidiomycota</taxon>
        <taxon>Agaricomycotina</taxon>
        <taxon>Agaricomycetes</taxon>
        <taxon>Cantharellales</taxon>
        <taxon>Botryobasidiaceae</taxon>
        <taxon>Botryobasidium</taxon>
    </lineage>
</organism>
<dbReference type="InterPro" id="IPR013897">
    <property type="entry name" value="Duc1"/>
</dbReference>
<dbReference type="PANTHER" id="PTHR34826">
    <property type="entry name" value="UPF0590 PROTEIN C409.17C"/>
    <property type="match status" value="1"/>
</dbReference>
<evidence type="ECO:0000313" key="3">
    <source>
        <dbReference type="Proteomes" id="UP000027195"/>
    </source>
</evidence>
<sequence>MSHRIALTVGPSPSQLKPMYPNDGKWVPVVGPNFEGRVAVHANGHVDENGNTFQSPYFELGEDKDRKNVSWSVQAQGRVLQPISVDDLLVGVVFEEPLNLPWGVLPLISFLSRLNPQLKEGASEARPWVTAPLLSTATYASHIRHPETEPLPPAPPLDKPIREGIHTLVQSHISSPAELQQFDRPRKRRAYFANLANRSSMVITPSDVLSMELCYGRVTFPDLRLRLPFGITLDLLKLTGNQRARTMLCRRNANGGRPKDEDILFCWEMHPIIIESKKM</sequence>
<gene>
    <name evidence="2" type="ORF">BOTBODRAFT_33677</name>
</gene>
<dbReference type="Proteomes" id="UP000027195">
    <property type="component" value="Unassembled WGS sequence"/>
</dbReference>